<name>A0AAV2T127_CALDB</name>
<protein>
    <submittedName>
        <fullName evidence="1">Uncharacterized protein</fullName>
    </submittedName>
</protein>
<proteinExistence type="predicted"/>
<evidence type="ECO:0000313" key="1">
    <source>
        <dbReference type="EMBL" id="CAL5129844.1"/>
    </source>
</evidence>
<dbReference type="Proteomes" id="UP001497525">
    <property type="component" value="Unassembled WGS sequence"/>
</dbReference>
<comment type="caution">
    <text evidence="1">The sequence shown here is derived from an EMBL/GenBank/DDBJ whole genome shotgun (WGS) entry which is preliminary data.</text>
</comment>
<organism evidence="1 2">
    <name type="scientific">Calicophoron daubneyi</name>
    <name type="common">Rumen fluke</name>
    <name type="synonym">Paramphistomum daubneyi</name>
    <dbReference type="NCBI Taxonomy" id="300641"/>
    <lineage>
        <taxon>Eukaryota</taxon>
        <taxon>Metazoa</taxon>
        <taxon>Spiralia</taxon>
        <taxon>Lophotrochozoa</taxon>
        <taxon>Platyhelminthes</taxon>
        <taxon>Trematoda</taxon>
        <taxon>Digenea</taxon>
        <taxon>Plagiorchiida</taxon>
        <taxon>Pronocephalata</taxon>
        <taxon>Paramphistomoidea</taxon>
        <taxon>Paramphistomidae</taxon>
        <taxon>Calicophoron</taxon>
    </lineage>
</organism>
<dbReference type="AlphaFoldDB" id="A0AAV2T127"/>
<reference evidence="1" key="1">
    <citation type="submission" date="2024-06" db="EMBL/GenBank/DDBJ databases">
        <authorList>
            <person name="Liu X."/>
            <person name="Lenzi L."/>
            <person name="Haldenby T S."/>
            <person name="Uol C."/>
        </authorList>
    </citation>
    <scope>NUCLEOTIDE SEQUENCE</scope>
</reference>
<gene>
    <name evidence="1" type="ORF">CDAUBV1_LOCUS1284</name>
</gene>
<dbReference type="EMBL" id="CAXLJL010000052">
    <property type="protein sequence ID" value="CAL5129844.1"/>
    <property type="molecule type" value="Genomic_DNA"/>
</dbReference>
<accession>A0AAV2T127</accession>
<evidence type="ECO:0000313" key="2">
    <source>
        <dbReference type="Proteomes" id="UP001497525"/>
    </source>
</evidence>
<sequence>MKETSSYDSQLEMRTVIVCELSDNHQSLFNPFAGCATVMTDMSLPSPWDAVPKLGSYEAIPDTKLHENENSGQIRTAERAHSLSLNGLTAEEDISKMDQEIQTLATVCVVVDRRESFVRSARKPILHSPIVIQRRRKVGGAPLACFINQVHAPRFSRHYPQMGLESVTPVHPIVYCEAGNCITWE</sequence>